<evidence type="ECO:0000313" key="5">
    <source>
        <dbReference type="Proteomes" id="UP000306544"/>
    </source>
</evidence>
<dbReference type="Proteomes" id="UP000306544">
    <property type="component" value="Unassembled WGS sequence"/>
</dbReference>
<name>A0A5R9AAE5_9MICC</name>
<protein>
    <submittedName>
        <fullName evidence="4">Site-specific integrase</fullName>
    </submittedName>
</protein>
<sequence>MMRGAVRDRHIASNPLEGTQLPRQANEEMHIPSAETVAAILSASADHWRALWAVCAFAGLRRGEAAALQVQDVRSLERRLRVDRQVQRANGGGVRIKAPKYNSNRTIYAPEDLMELLAVHIASGINGDWLFMGSRGNPPKPDAVNYVWQKTLKAADVEPFGLHDLRHFYASGLIAAGEDVVKVQRQLGHKSPSITLNTYSHLWPDAEDTTRAAATGLMRQVLSPHVGIELGSESG</sequence>
<dbReference type="Pfam" id="PF00589">
    <property type="entry name" value="Phage_integrase"/>
    <property type="match status" value="1"/>
</dbReference>
<dbReference type="PANTHER" id="PTHR30349">
    <property type="entry name" value="PHAGE INTEGRASE-RELATED"/>
    <property type="match status" value="1"/>
</dbReference>
<keyword evidence="1" id="KW-0233">DNA recombination</keyword>
<feature type="region of interest" description="Disordered" evidence="2">
    <location>
        <begin position="1"/>
        <end position="23"/>
    </location>
</feature>
<feature type="domain" description="Tyr recombinase" evidence="3">
    <location>
        <begin position="27"/>
        <end position="214"/>
    </location>
</feature>
<feature type="compositionally biased region" description="Basic and acidic residues" evidence="2">
    <location>
        <begin position="1"/>
        <end position="11"/>
    </location>
</feature>
<dbReference type="AlphaFoldDB" id="A0A5R9AAE5"/>
<dbReference type="InterPro" id="IPR050090">
    <property type="entry name" value="Tyrosine_recombinase_XerCD"/>
</dbReference>
<dbReference type="Gene3D" id="1.10.443.10">
    <property type="entry name" value="Intergrase catalytic core"/>
    <property type="match status" value="1"/>
</dbReference>
<dbReference type="OrthoDB" id="1822491at2"/>
<evidence type="ECO:0000256" key="2">
    <source>
        <dbReference type="SAM" id="MobiDB-lite"/>
    </source>
</evidence>
<dbReference type="PANTHER" id="PTHR30349:SF64">
    <property type="entry name" value="PROPHAGE INTEGRASE INTD-RELATED"/>
    <property type="match status" value="1"/>
</dbReference>
<dbReference type="EMBL" id="VAWA01000008">
    <property type="protein sequence ID" value="TLP75613.1"/>
    <property type="molecule type" value="Genomic_DNA"/>
</dbReference>
<reference evidence="4 5" key="1">
    <citation type="submission" date="2019-05" db="EMBL/GenBank/DDBJ databases">
        <title>Nesterenkonia sp. GY239, isolated from the Southern Atlantic Ocean.</title>
        <authorList>
            <person name="Zhang G."/>
        </authorList>
    </citation>
    <scope>NUCLEOTIDE SEQUENCE [LARGE SCALE GENOMIC DNA]</scope>
    <source>
        <strain evidence="4 5">GY239</strain>
    </source>
</reference>
<gene>
    <name evidence="4" type="ORF">FEF27_07570</name>
</gene>
<dbReference type="GO" id="GO:0003677">
    <property type="term" value="F:DNA binding"/>
    <property type="evidence" value="ECO:0007669"/>
    <property type="project" value="InterPro"/>
</dbReference>
<dbReference type="CDD" id="cd01189">
    <property type="entry name" value="INT_ICEBs1_C_like"/>
    <property type="match status" value="1"/>
</dbReference>
<evidence type="ECO:0000313" key="4">
    <source>
        <dbReference type="EMBL" id="TLP75613.1"/>
    </source>
</evidence>
<comment type="caution">
    <text evidence="4">The sequence shown here is derived from an EMBL/GenBank/DDBJ whole genome shotgun (WGS) entry which is preliminary data.</text>
</comment>
<dbReference type="InterPro" id="IPR011010">
    <property type="entry name" value="DNA_brk_join_enz"/>
</dbReference>
<dbReference type="InterPro" id="IPR013762">
    <property type="entry name" value="Integrase-like_cat_sf"/>
</dbReference>
<proteinExistence type="predicted"/>
<dbReference type="SUPFAM" id="SSF56349">
    <property type="entry name" value="DNA breaking-rejoining enzymes"/>
    <property type="match status" value="1"/>
</dbReference>
<dbReference type="GO" id="GO:0015074">
    <property type="term" value="P:DNA integration"/>
    <property type="evidence" value="ECO:0007669"/>
    <property type="project" value="InterPro"/>
</dbReference>
<dbReference type="GO" id="GO:0006310">
    <property type="term" value="P:DNA recombination"/>
    <property type="evidence" value="ECO:0007669"/>
    <property type="project" value="UniProtKB-KW"/>
</dbReference>
<organism evidence="4 5">
    <name type="scientific">Nesterenkonia sphaerica</name>
    <dbReference type="NCBI Taxonomy" id="1804988"/>
    <lineage>
        <taxon>Bacteria</taxon>
        <taxon>Bacillati</taxon>
        <taxon>Actinomycetota</taxon>
        <taxon>Actinomycetes</taxon>
        <taxon>Micrococcales</taxon>
        <taxon>Micrococcaceae</taxon>
        <taxon>Nesterenkonia</taxon>
    </lineage>
</organism>
<accession>A0A5R9AAE5</accession>
<dbReference type="InterPro" id="IPR002104">
    <property type="entry name" value="Integrase_catalytic"/>
</dbReference>
<evidence type="ECO:0000259" key="3">
    <source>
        <dbReference type="PROSITE" id="PS51898"/>
    </source>
</evidence>
<keyword evidence="5" id="KW-1185">Reference proteome</keyword>
<evidence type="ECO:0000256" key="1">
    <source>
        <dbReference type="ARBA" id="ARBA00023172"/>
    </source>
</evidence>
<dbReference type="PROSITE" id="PS51898">
    <property type="entry name" value="TYR_RECOMBINASE"/>
    <property type="match status" value="1"/>
</dbReference>